<feature type="transmembrane region" description="Helical" evidence="7">
    <location>
        <begin position="90"/>
        <end position="123"/>
    </location>
</feature>
<keyword evidence="2" id="KW-1003">Cell membrane</keyword>
<feature type="transmembrane region" description="Helical" evidence="7">
    <location>
        <begin position="20"/>
        <end position="43"/>
    </location>
</feature>
<comment type="subcellular location">
    <subcellularLocation>
        <location evidence="1">Cell membrane</location>
        <topology evidence="1">Multi-pass membrane protein</topology>
    </subcellularLocation>
</comment>
<evidence type="ECO:0000256" key="3">
    <source>
        <dbReference type="ARBA" id="ARBA00022692"/>
    </source>
</evidence>
<dbReference type="CDD" id="cd06173">
    <property type="entry name" value="MFS_MefA_like"/>
    <property type="match status" value="1"/>
</dbReference>
<evidence type="ECO:0000256" key="7">
    <source>
        <dbReference type="SAM" id="Phobius"/>
    </source>
</evidence>
<organism evidence="9 10">
    <name type="scientific">Krasilnikovia cinnamomea</name>
    <dbReference type="NCBI Taxonomy" id="349313"/>
    <lineage>
        <taxon>Bacteria</taxon>
        <taxon>Bacillati</taxon>
        <taxon>Actinomycetota</taxon>
        <taxon>Actinomycetes</taxon>
        <taxon>Micromonosporales</taxon>
        <taxon>Micromonosporaceae</taxon>
        <taxon>Krasilnikovia</taxon>
    </lineage>
</organism>
<evidence type="ECO:0000256" key="5">
    <source>
        <dbReference type="ARBA" id="ARBA00023136"/>
    </source>
</evidence>
<keyword evidence="5 7" id="KW-0472">Membrane</keyword>
<keyword evidence="4 7" id="KW-1133">Transmembrane helix</keyword>
<evidence type="ECO:0000259" key="8">
    <source>
        <dbReference type="PROSITE" id="PS50850"/>
    </source>
</evidence>
<dbReference type="GO" id="GO:0022857">
    <property type="term" value="F:transmembrane transporter activity"/>
    <property type="evidence" value="ECO:0007669"/>
    <property type="project" value="InterPro"/>
</dbReference>
<reference evidence="9 10" key="1">
    <citation type="submission" date="2019-02" db="EMBL/GenBank/DDBJ databases">
        <title>Sequencing the genomes of 1000 actinobacteria strains.</title>
        <authorList>
            <person name="Klenk H.-P."/>
        </authorList>
    </citation>
    <scope>NUCLEOTIDE SEQUENCE [LARGE SCALE GENOMIC DNA]</scope>
    <source>
        <strain evidence="9 10">DSM 45162</strain>
    </source>
</reference>
<dbReference type="PANTHER" id="PTHR23513:SF6">
    <property type="entry name" value="MAJOR FACILITATOR SUPERFAMILY ASSOCIATED DOMAIN-CONTAINING PROTEIN"/>
    <property type="match status" value="1"/>
</dbReference>
<evidence type="ECO:0000256" key="6">
    <source>
        <dbReference type="SAM" id="MobiDB-lite"/>
    </source>
</evidence>
<dbReference type="Proteomes" id="UP000292564">
    <property type="component" value="Unassembled WGS sequence"/>
</dbReference>
<dbReference type="Pfam" id="PF07690">
    <property type="entry name" value="MFS_1"/>
    <property type="match status" value="1"/>
</dbReference>
<dbReference type="InterPro" id="IPR011701">
    <property type="entry name" value="MFS"/>
</dbReference>
<name>A0A4Q7ZHN5_9ACTN</name>
<dbReference type="InterPro" id="IPR036259">
    <property type="entry name" value="MFS_trans_sf"/>
</dbReference>
<dbReference type="RefSeq" id="WP_130508913.1">
    <property type="nucleotide sequence ID" value="NZ_SHKY01000001.1"/>
</dbReference>
<protein>
    <submittedName>
        <fullName evidence="9">Putative MFS family arabinose efflux permease</fullName>
    </submittedName>
</protein>
<comment type="caution">
    <text evidence="9">The sequence shown here is derived from an EMBL/GenBank/DDBJ whole genome shotgun (WGS) entry which is preliminary data.</text>
</comment>
<feature type="domain" description="Major facilitator superfamily (MFS) profile" evidence="8">
    <location>
        <begin position="14"/>
        <end position="401"/>
    </location>
</feature>
<keyword evidence="10" id="KW-1185">Reference proteome</keyword>
<feature type="transmembrane region" description="Helical" evidence="7">
    <location>
        <begin position="231"/>
        <end position="252"/>
    </location>
</feature>
<dbReference type="SUPFAM" id="SSF103473">
    <property type="entry name" value="MFS general substrate transporter"/>
    <property type="match status" value="1"/>
</dbReference>
<proteinExistence type="predicted"/>
<dbReference type="OrthoDB" id="4544213at2"/>
<dbReference type="InterPro" id="IPR020846">
    <property type="entry name" value="MFS_dom"/>
</dbReference>
<gene>
    <name evidence="9" type="ORF">EV385_1668</name>
</gene>
<dbReference type="PANTHER" id="PTHR23513">
    <property type="entry name" value="INTEGRAL MEMBRANE EFFLUX PROTEIN-RELATED"/>
    <property type="match status" value="1"/>
</dbReference>
<dbReference type="EMBL" id="SHKY01000001">
    <property type="protein sequence ID" value="RZU49911.1"/>
    <property type="molecule type" value="Genomic_DNA"/>
</dbReference>
<feature type="transmembrane region" description="Helical" evidence="7">
    <location>
        <begin position="258"/>
        <end position="277"/>
    </location>
</feature>
<dbReference type="PROSITE" id="PS50850">
    <property type="entry name" value="MFS"/>
    <property type="match status" value="1"/>
</dbReference>
<evidence type="ECO:0000313" key="10">
    <source>
        <dbReference type="Proteomes" id="UP000292564"/>
    </source>
</evidence>
<evidence type="ECO:0000313" key="9">
    <source>
        <dbReference type="EMBL" id="RZU49911.1"/>
    </source>
</evidence>
<sequence length="424" mass="43240">MKFRSVTALRGNGDFRLLWIGQFTSELGSSVAFVATPLIAIAVTGSTLQAGLLGSAAFLASWLGSVPMGYLADRIAPRRLMLWCDAVRLLVSAVLAVGVVAGFVSMWLLLVSGVVTTLAMLGFRPAATKMMRSIVPEDQIATAVAANQLRGQAAALIGPALGGVLFQLGRSIPLVTDAASFALSLFCVGRLRPVTDSPQEPAAGRRRFLPELGEGFRLLWRTPFLRSVTTYATLANIAVSILMFTIILGPGAESGGPAIGTALSVGAVAAMLGTLLAPRLHRRLGLPRLLLLITGVRVVTTAGAALAGGPAAAIAALAAILLLQPVAATATETARIAVVPQHVYGRVSGTSSFAGSALQPLAPLIAGAVVQQAGAGWAFGIVAALFTAAGLVVAVSRTALSVGTPASPTSQPASRGSLSPLRSS</sequence>
<dbReference type="Gene3D" id="1.20.1250.20">
    <property type="entry name" value="MFS general substrate transporter like domains"/>
    <property type="match status" value="1"/>
</dbReference>
<evidence type="ECO:0000256" key="4">
    <source>
        <dbReference type="ARBA" id="ARBA00022989"/>
    </source>
</evidence>
<accession>A0A4Q7ZHN5</accession>
<evidence type="ECO:0000256" key="1">
    <source>
        <dbReference type="ARBA" id="ARBA00004651"/>
    </source>
</evidence>
<feature type="region of interest" description="Disordered" evidence="6">
    <location>
        <begin position="402"/>
        <end position="424"/>
    </location>
</feature>
<feature type="transmembrane region" description="Helical" evidence="7">
    <location>
        <begin position="374"/>
        <end position="395"/>
    </location>
</feature>
<dbReference type="AlphaFoldDB" id="A0A4Q7ZHN5"/>
<keyword evidence="3 7" id="KW-0812">Transmembrane</keyword>
<evidence type="ECO:0000256" key="2">
    <source>
        <dbReference type="ARBA" id="ARBA00022475"/>
    </source>
</evidence>
<dbReference type="GO" id="GO:0005886">
    <property type="term" value="C:plasma membrane"/>
    <property type="evidence" value="ECO:0007669"/>
    <property type="project" value="UniProtKB-SubCell"/>
</dbReference>
<feature type="transmembrane region" description="Helical" evidence="7">
    <location>
        <begin position="313"/>
        <end position="331"/>
    </location>
</feature>